<evidence type="ECO:0000256" key="1">
    <source>
        <dbReference type="SAM" id="MobiDB-lite"/>
    </source>
</evidence>
<dbReference type="Gene3D" id="3.40.630.30">
    <property type="match status" value="1"/>
</dbReference>
<protein>
    <recommendedName>
        <fullName evidence="2">N-acetyltransferase domain-containing protein</fullName>
    </recommendedName>
</protein>
<feature type="compositionally biased region" description="Basic and acidic residues" evidence="1">
    <location>
        <begin position="165"/>
        <end position="177"/>
    </location>
</feature>
<gene>
    <name evidence="3" type="ORF">VHEMI04560</name>
</gene>
<dbReference type="AlphaFoldDB" id="A0A0A1SVP4"/>
<sequence length="184" mass="20235">MIRPARPDEIPNLYTTADAKRNADTAAALTKLLKVGCVRPEWCFLAKRDGKVTGSIALWTRPGHDKPTDFVLFDTDWERTPETGQTLLDHVIAASRELGADALGHVIDIPNDAPQGAVHLQTRHKLLSRNGFKLTRDGRAPLGMAGRRTDPGSSRRPSDLAVDVELNRFKSTADDSQTKSTQNK</sequence>
<evidence type="ECO:0000259" key="2">
    <source>
        <dbReference type="PROSITE" id="PS51186"/>
    </source>
</evidence>
<dbReference type="PROSITE" id="PS51186">
    <property type="entry name" value="GNAT"/>
    <property type="match status" value="1"/>
</dbReference>
<organism evidence="3 4">
    <name type="scientific">[Torrubiella] hemipterigena</name>
    <dbReference type="NCBI Taxonomy" id="1531966"/>
    <lineage>
        <taxon>Eukaryota</taxon>
        <taxon>Fungi</taxon>
        <taxon>Dikarya</taxon>
        <taxon>Ascomycota</taxon>
        <taxon>Pezizomycotina</taxon>
        <taxon>Sordariomycetes</taxon>
        <taxon>Hypocreomycetidae</taxon>
        <taxon>Hypocreales</taxon>
        <taxon>Clavicipitaceae</taxon>
        <taxon>Clavicipitaceae incertae sedis</taxon>
        <taxon>'Torrubiella' clade</taxon>
    </lineage>
</organism>
<keyword evidence="4" id="KW-1185">Reference proteome</keyword>
<feature type="domain" description="N-acetyltransferase" evidence="2">
    <location>
        <begin position="1"/>
        <end position="149"/>
    </location>
</feature>
<reference evidence="3 4" key="1">
    <citation type="journal article" date="2015" name="Genome Announc.">
        <title>Draft Genome Sequence and Gene Annotation of the Entomopathogenic Fungus Verticillium hemipterigenum.</title>
        <authorList>
            <person name="Horn F."/>
            <person name="Habel A."/>
            <person name="Scharf D.H."/>
            <person name="Dworschak J."/>
            <person name="Brakhage A.A."/>
            <person name="Guthke R."/>
            <person name="Hertweck C."/>
            <person name="Linde J."/>
        </authorList>
    </citation>
    <scope>NUCLEOTIDE SEQUENCE [LARGE SCALE GENOMIC DNA]</scope>
</reference>
<feature type="region of interest" description="Disordered" evidence="1">
    <location>
        <begin position="137"/>
        <end position="184"/>
    </location>
</feature>
<dbReference type="InterPro" id="IPR016181">
    <property type="entry name" value="Acyl_CoA_acyltransferase"/>
</dbReference>
<dbReference type="Proteomes" id="UP000039046">
    <property type="component" value="Unassembled WGS sequence"/>
</dbReference>
<dbReference type="EMBL" id="CDHN01000002">
    <property type="protein sequence ID" value="CEJ87936.1"/>
    <property type="molecule type" value="Genomic_DNA"/>
</dbReference>
<name>A0A0A1SVP4_9HYPO</name>
<dbReference type="InterPro" id="IPR000182">
    <property type="entry name" value="GNAT_dom"/>
</dbReference>
<dbReference type="HOGENOM" id="CLU_1469211_0_0_1"/>
<dbReference type="GO" id="GO:0016747">
    <property type="term" value="F:acyltransferase activity, transferring groups other than amino-acyl groups"/>
    <property type="evidence" value="ECO:0007669"/>
    <property type="project" value="InterPro"/>
</dbReference>
<evidence type="ECO:0000313" key="3">
    <source>
        <dbReference type="EMBL" id="CEJ87936.1"/>
    </source>
</evidence>
<dbReference type="SUPFAM" id="SSF55729">
    <property type="entry name" value="Acyl-CoA N-acyltransferases (Nat)"/>
    <property type="match status" value="1"/>
</dbReference>
<dbReference type="OrthoDB" id="4524870at2759"/>
<evidence type="ECO:0000313" key="4">
    <source>
        <dbReference type="Proteomes" id="UP000039046"/>
    </source>
</evidence>
<proteinExistence type="predicted"/>
<accession>A0A0A1SVP4</accession>